<evidence type="ECO:0000256" key="3">
    <source>
        <dbReference type="SAM" id="SignalP"/>
    </source>
</evidence>
<dbReference type="VEuPathDB" id="FungiDB:PADG_02992"/>
<dbReference type="OMA" id="YVCSAYY"/>
<evidence type="ECO:0008006" key="6">
    <source>
        <dbReference type="Google" id="ProtNLM"/>
    </source>
</evidence>
<evidence type="ECO:0000313" key="5">
    <source>
        <dbReference type="Proteomes" id="UP000001628"/>
    </source>
</evidence>
<dbReference type="HOGENOM" id="CLU_044725_0_0_1"/>
<dbReference type="KEGG" id="pbn:PADG_02992"/>
<reference evidence="4 5" key="1">
    <citation type="journal article" date="2011" name="PLoS Genet.">
        <title>Comparative genomic analysis of human fungal pathogens causing paracoccidioidomycosis.</title>
        <authorList>
            <person name="Desjardins C.A."/>
            <person name="Champion M.D."/>
            <person name="Holder J.W."/>
            <person name="Muszewska A."/>
            <person name="Goldberg J."/>
            <person name="Bailao A.M."/>
            <person name="Brigido M.M."/>
            <person name="Ferreira M.E."/>
            <person name="Garcia A.M."/>
            <person name="Grynberg M."/>
            <person name="Gujja S."/>
            <person name="Heiman D.I."/>
            <person name="Henn M.R."/>
            <person name="Kodira C.D."/>
            <person name="Leon-Narvaez H."/>
            <person name="Longo L.V."/>
            <person name="Ma L.J."/>
            <person name="Malavazi I."/>
            <person name="Matsuo A.L."/>
            <person name="Morais F.V."/>
            <person name="Pereira M."/>
            <person name="Rodriguez-Brito S."/>
            <person name="Sakthikumar S."/>
            <person name="Salem-Izacc S.M."/>
            <person name="Sykes S.M."/>
            <person name="Teixeira M.M."/>
            <person name="Vallejo M.C."/>
            <person name="Walter M.E."/>
            <person name="Yandava C."/>
            <person name="Young S."/>
            <person name="Zeng Q."/>
            <person name="Zucker J."/>
            <person name="Felipe M.S."/>
            <person name="Goldman G.H."/>
            <person name="Haas B.J."/>
            <person name="McEwen J.G."/>
            <person name="Nino-Vega G."/>
            <person name="Puccia R."/>
            <person name="San-Blas G."/>
            <person name="Soares C.M."/>
            <person name="Birren B.W."/>
            <person name="Cuomo C.A."/>
        </authorList>
    </citation>
    <scope>NUCLEOTIDE SEQUENCE [LARGE SCALE GENOMIC DNA]</scope>
    <source>
        <strain evidence="4 5">Pb18</strain>
    </source>
</reference>
<dbReference type="OrthoDB" id="2426396at2759"/>
<name>C1G737_PARBD</name>
<organism evidence="4 5">
    <name type="scientific">Paracoccidioides brasiliensis (strain Pb18)</name>
    <dbReference type="NCBI Taxonomy" id="502780"/>
    <lineage>
        <taxon>Eukaryota</taxon>
        <taxon>Fungi</taxon>
        <taxon>Dikarya</taxon>
        <taxon>Ascomycota</taxon>
        <taxon>Pezizomycotina</taxon>
        <taxon>Eurotiomycetes</taxon>
        <taxon>Eurotiomycetidae</taxon>
        <taxon>Onygenales</taxon>
        <taxon>Ajellomycetaceae</taxon>
        <taxon>Paracoccidioides</taxon>
    </lineage>
</organism>
<sequence>MRWLPSPAVYQNHHLVLFLLHASKLLITAASATGVLPNDDISDTELVQERLVQRDVEIQKRLADQSPVGVRKMSDDEGEKFWLDYWYFGDDDDGSIPQQKQKFGHVNKGKDSDNFGGSMDPDGLTGVNEKGAKGWEELWMNRSMPFLYAPLPLHAAEVGNGDGADQDEAGGRDRSLRGWMARDQGRMFRKRDFRCPADTEPCMSINRPNSCCGTGSKCILVQDRDVGCCGRGDECSGHLIECPKGFMECRDYPGGGCCIPGYSCVDQGCIYISTTIITAIPPPLSPPPYPTTTNPIDPPYRRTSNPTTTITTIPSQLLTNATPETPIIAGCPTGFYACSAVHHGGCCRIGLDCNPTSCPEISSATIVDANGFTVVVPVDATYSSGGARARRCAGGWTSCAASAGGGCCPDGFVCGHVSCTASGGDRGTAVVGKTAPENGVVRVIGSGVSALIGIWFMVMIISVAW</sequence>
<dbReference type="PANTHER" id="PTHR39599:SF2">
    <property type="entry name" value="ANCHORED PROTEIN, PUTATIVE (AFU_ORTHOLOGUE AFUA_1G09650)-RELATED"/>
    <property type="match status" value="1"/>
</dbReference>
<evidence type="ECO:0000256" key="2">
    <source>
        <dbReference type="SAM" id="Phobius"/>
    </source>
</evidence>
<gene>
    <name evidence="4" type="ORF">PADG_02992</name>
</gene>
<dbReference type="EMBL" id="KN275959">
    <property type="protein sequence ID" value="EEH46894.2"/>
    <property type="molecule type" value="Genomic_DNA"/>
</dbReference>
<dbReference type="InParanoid" id="C1G737"/>
<keyword evidence="2" id="KW-1133">Transmembrane helix</keyword>
<feature type="transmembrane region" description="Helical" evidence="2">
    <location>
        <begin position="443"/>
        <end position="464"/>
    </location>
</feature>
<feature type="region of interest" description="Disordered" evidence="1">
    <location>
        <begin position="103"/>
        <end position="123"/>
    </location>
</feature>
<evidence type="ECO:0000256" key="1">
    <source>
        <dbReference type="SAM" id="MobiDB-lite"/>
    </source>
</evidence>
<keyword evidence="5" id="KW-1185">Reference proteome</keyword>
<dbReference type="AlphaFoldDB" id="C1G737"/>
<proteinExistence type="predicted"/>
<dbReference type="GeneID" id="22582375"/>
<dbReference type="Proteomes" id="UP000001628">
    <property type="component" value="Unassembled WGS sequence"/>
</dbReference>
<feature type="chain" id="PRO_5002908087" description="GPI anchored protein" evidence="3">
    <location>
        <begin position="33"/>
        <end position="465"/>
    </location>
</feature>
<feature type="signal peptide" evidence="3">
    <location>
        <begin position="1"/>
        <end position="32"/>
    </location>
</feature>
<keyword evidence="2" id="KW-0812">Transmembrane</keyword>
<keyword evidence="2" id="KW-0472">Membrane</keyword>
<dbReference type="RefSeq" id="XP_010758225.1">
    <property type="nucleotide sequence ID" value="XM_010759923.1"/>
</dbReference>
<dbReference type="eggNOG" id="ENOG502S5QM">
    <property type="taxonomic scope" value="Eukaryota"/>
</dbReference>
<keyword evidence="3" id="KW-0732">Signal</keyword>
<protein>
    <recommendedName>
        <fullName evidence="6">GPI anchored protein</fullName>
    </recommendedName>
</protein>
<accession>C1G737</accession>
<dbReference type="PANTHER" id="PTHR39599">
    <property type="entry name" value="GPI-ANCHORED PROTEIN (EUROFUNG)-RELATED-RELATED"/>
    <property type="match status" value="1"/>
</dbReference>
<evidence type="ECO:0000313" key="4">
    <source>
        <dbReference type="EMBL" id="EEH46894.2"/>
    </source>
</evidence>